<dbReference type="PROSITE" id="PS50089">
    <property type="entry name" value="ZF_RING_2"/>
    <property type="match status" value="1"/>
</dbReference>
<dbReference type="EMBL" id="BAABUJ010000005">
    <property type="protein sequence ID" value="GAA5795715.1"/>
    <property type="molecule type" value="Genomic_DNA"/>
</dbReference>
<dbReference type="Proteomes" id="UP001476247">
    <property type="component" value="Unassembled WGS sequence"/>
</dbReference>
<dbReference type="PANTHER" id="PTHR21540">
    <property type="entry name" value="RING FINGER AND SWIM DOMAIN-CONTAINING PROTEIN 2"/>
    <property type="match status" value="1"/>
</dbReference>
<feature type="compositionally biased region" description="Polar residues" evidence="2">
    <location>
        <begin position="1"/>
        <end position="37"/>
    </location>
</feature>
<dbReference type="InterPro" id="IPR013083">
    <property type="entry name" value="Znf_RING/FYVE/PHD"/>
</dbReference>
<dbReference type="InterPro" id="IPR039903">
    <property type="entry name" value="Zswim2"/>
</dbReference>
<dbReference type="PROSITE" id="PS50966">
    <property type="entry name" value="ZF_SWIM"/>
    <property type="match status" value="1"/>
</dbReference>
<feature type="domain" description="SWIM-type" evidence="4">
    <location>
        <begin position="173"/>
        <end position="206"/>
    </location>
</feature>
<organism evidence="5 6">
    <name type="scientific">Helicostylum pulchrum</name>
    <dbReference type="NCBI Taxonomy" id="562976"/>
    <lineage>
        <taxon>Eukaryota</taxon>
        <taxon>Fungi</taxon>
        <taxon>Fungi incertae sedis</taxon>
        <taxon>Mucoromycota</taxon>
        <taxon>Mucoromycotina</taxon>
        <taxon>Mucoromycetes</taxon>
        <taxon>Mucorales</taxon>
        <taxon>Mucorineae</taxon>
        <taxon>Mucoraceae</taxon>
        <taxon>Helicostylum</taxon>
    </lineage>
</organism>
<dbReference type="Pfam" id="PF13639">
    <property type="entry name" value="zf-RING_2"/>
    <property type="match status" value="1"/>
</dbReference>
<feature type="region of interest" description="Disordered" evidence="2">
    <location>
        <begin position="1"/>
        <end position="70"/>
    </location>
</feature>
<evidence type="ECO:0000256" key="1">
    <source>
        <dbReference type="PROSITE-ProRule" id="PRU00175"/>
    </source>
</evidence>
<feature type="region of interest" description="Disordered" evidence="2">
    <location>
        <begin position="255"/>
        <end position="274"/>
    </location>
</feature>
<keyword evidence="1" id="KW-0863">Zinc-finger</keyword>
<dbReference type="InterPro" id="IPR007527">
    <property type="entry name" value="Znf_SWIM"/>
</dbReference>
<evidence type="ECO:0008006" key="7">
    <source>
        <dbReference type="Google" id="ProtNLM"/>
    </source>
</evidence>
<reference evidence="5 6" key="1">
    <citation type="submission" date="2024-04" db="EMBL/GenBank/DDBJ databases">
        <title>genome sequences of Mucor flavus KT1a and Helicostylum pulchrum KT1b strains isolation_sourced from the surface of a dry-aged beef.</title>
        <authorList>
            <person name="Toyotome T."/>
            <person name="Hosono M."/>
            <person name="Torimaru M."/>
            <person name="Fukuda K."/>
            <person name="Mikami N."/>
        </authorList>
    </citation>
    <scope>NUCLEOTIDE SEQUENCE [LARGE SCALE GENOMIC DNA]</scope>
    <source>
        <strain evidence="5 6">KT1b</strain>
    </source>
</reference>
<comment type="caution">
    <text evidence="5">The sequence shown here is derived from an EMBL/GenBank/DDBJ whole genome shotgun (WGS) entry which is preliminary data.</text>
</comment>
<sequence>MIITRSSKLNAMSSTTQSNAGPSTVKTEAPQSPNIPTKTKKTSVKIEVPSRTKVTTKKTSEASGSTRKKVIKREPANKKIKTEAGASVVQRKKSVAVKKEKTLKVPKEKKARVTKKKTAYTLPPEAEIYLDQSMRGRVVRSMKQRMFVISREADAGDNSIEKFQVLGSVGNNYTVTMGPSVKCTCMDFCIRRVHCKHILMVLLKVYRLPIDNLMFRTLSPNRELRLQSRSYGRTVDPSVLIPENVRQKILSIGFQNHPDAKPTEPENTTTRRSLDTSDCPICFEEFEQDAIATIDFCKTCGNNVHNECFKMWASTKGSYVTCVYCRQKWVVDKPAASGSRKNSVRQLDSSHVNERYYANFAEELGISRKRDYSMYQRQY</sequence>
<evidence type="ECO:0000313" key="5">
    <source>
        <dbReference type="EMBL" id="GAA5795715.1"/>
    </source>
</evidence>
<keyword evidence="1" id="KW-0479">Metal-binding</keyword>
<evidence type="ECO:0000256" key="2">
    <source>
        <dbReference type="SAM" id="MobiDB-lite"/>
    </source>
</evidence>
<protein>
    <recommendedName>
        <fullName evidence="7">SWIM-type domain-containing protein</fullName>
    </recommendedName>
</protein>
<gene>
    <name evidence="5" type="ORF">HPULCUR_001077</name>
</gene>
<keyword evidence="1" id="KW-0862">Zinc</keyword>
<evidence type="ECO:0000259" key="4">
    <source>
        <dbReference type="PROSITE" id="PS50966"/>
    </source>
</evidence>
<proteinExistence type="predicted"/>
<dbReference type="SUPFAM" id="SSF57850">
    <property type="entry name" value="RING/U-box"/>
    <property type="match status" value="1"/>
</dbReference>
<feature type="domain" description="RING-type" evidence="3">
    <location>
        <begin position="279"/>
        <end position="326"/>
    </location>
</feature>
<name>A0ABP9XMX5_9FUNG</name>
<evidence type="ECO:0000259" key="3">
    <source>
        <dbReference type="PROSITE" id="PS50089"/>
    </source>
</evidence>
<accession>A0ABP9XMX5</accession>
<evidence type="ECO:0000313" key="6">
    <source>
        <dbReference type="Proteomes" id="UP001476247"/>
    </source>
</evidence>
<dbReference type="InterPro" id="IPR001841">
    <property type="entry name" value="Znf_RING"/>
</dbReference>
<keyword evidence="6" id="KW-1185">Reference proteome</keyword>
<dbReference type="Gene3D" id="3.30.40.10">
    <property type="entry name" value="Zinc/RING finger domain, C3HC4 (zinc finger)"/>
    <property type="match status" value="1"/>
</dbReference>
<dbReference type="PANTHER" id="PTHR21540:SF0">
    <property type="entry name" value="PHD FAMILY PROTEIN"/>
    <property type="match status" value="1"/>
</dbReference>